<proteinExistence type="predicted"/>
<reference evidence="2 3" key="1">
    <citation type="submission" date="2016-01" db="EMBL/GenBank/DDBJ databases">
        <title>The new phylogeny of the genus Mycobacterium.</title>
        <authorList>
            <person name="Tarcisio F."/>
            <person name="Conor M."/>
            <person name="Antonella G."/>
            <person name="Elisabetta G."/>
            <person name="Giulia F.S."/>
            <person name="Sara T."/>
            <person name="Anna F."/>
            <person name="Clotilde B."/>
            <person name="Roberto B."/>
            <person name="Veronica D.S."/>
            <person name="Fabio R."/>
            <person name="Monica P."/>
            <person name="Olivier J."/>
            <person name="Enrico T."/>
            <person name="Nicola S."/>
        </authorList>
    </citation>
    <scope>NUCLEOTIDE SEQUENCE [LARGE SCALE GENOMIC DNA]</scope>
    <source>
        <strain evidence="2 3">DSM 44803</strain>
    </source>
</reference>
<protein>
    <submittedName>
        <fullName evidence="2">Uncharacterized protein</fullName>
    </submittedName>
</protein>
<dbReference type="AlphaFoldDB" id="A0A1X1ZXD6"/>
<feature type="transmembrane region" description="Helical" evidence="1">
    <location>
        <begin position="65"/>
        <end position="84"/>
    </location>
</feature>
<evidence type="ECO:0000256" key="1">
    <source>
        <dbReference type="SAM" id="Phobius"/>
    </source>
</evidence>
<keyword evidence="1" id="KW-1133">Transmembrane helix</keyword>
<evidence type="ECO:0000313" key="2">
    <source>
        <dbReference type="EMBL" id="ORW29500.1"/>
    </source>
</evidence>
<sequence length="91" mass="10013">MSLSSKPNGNNKSRSTESEWDHTVVIIATGLAKAIKVFVWWSILFPMISFPILMSLWLWLIAGPIFGIVLAAISGLALAAWSLARIFRGLL</sequence>
<gene>
    <name evidence="2" type="ORF">AWC17_26995</name>
</gene>
<keyword evidence="3" id="KW-1185">Reference proteome</keyword>
<dbReference type="RefSeq" id="WP_046186961.1">
    <property type="nucleotide sequence ID" value="NZ_JACKSS010000068.1"/>
</dbReference>
<organism evidence="2 3">
    <name type="scientific">Mycobacterium nebraskense</name>
    <dbReference type="NCBI Taxonomy" id="244292"/>
    <lineage>
        <taxon>Bacteria</taxon>
        <taxon>Bacillati</taxon>
        <taxon>Actinomycetota</taxon>
        <taxon>Actinomycetes</taxon>
        <taxon>Mycobacteriales</taxon>
        <taxon>Mycobacteriaceae</taxon>
        <taxon>Mycobacterium</taxon>
    </lineage>
</organism>
<evidence type="ECO:0000313" key="3">
    <source>
        <dbReference type="Proteomes" id="UP000193781"/>
    </source>
</evidence>
<name>A0A1X1ZXD6_9MYCO</name>
<comment type="caution">
    <text evidence="2">The sequence shown here is derived from an EMBL/GenBank/DDBJ whole genome shotgun (WGS) entry which is preliminary data.</text>
</comment>
<feature type="transmembrane region" description="Helical" evidence="1">
    <location>
        <begin position="38"/>
        <end position="59"/>
    </location>
</feature>
<dbReference type="EMBL" id="LQPH01000056">
    <property type="protein sequence ID" value="ORW29500.1"/>
    <property type="molecule type" value="Genomic_DNA"/>
</dbReference>
<keyword evidence="1" id="KW-0812">Transmembrane</keyword>
<keyword evidence="1" id="KW-0472">Membrane</keyword>
<accession>A0A1X1ZXD6</accession>
<dbReference type="Proteomes" id="UP000193781">
    <property type="component" value="Unassembled WGS sequence"/>
</dbReference>